<dbReference type="PANTHER" id="PTHR34596:SF2">
    <property type="entry name" value="CHITOPORIN"/>
    <property type="match status" value="1"/>
</dbReference>
<dbReference type="RefSeq" id="WP_319614490.1">
    <property type="nucleotide sequence ID" value="NZ_JAWXYB010000018.1"/>
</dbReference>
<keyword evidence="3 4" id="KW-0732">Signal</keyword>
<dbReference type="InterPro" id="IPR005318">
    <property type="entry name" value="OM_porin_bac"/>
</dbReference>
<dbReference type="Pfam" id="PF03573">
    <property type="entry name" value="OprD"/>
    <property type="match status" value="1"/>
</dbReference>
<keyword evidence="6" id="KW-1185">Reference proteome</keyword>
<feature type="chain" id="PRO_5043353591" evidence="4">
    <location>
        <begin position="24"/>
        <end position="466"/>
    </location>
</feature>
<comment type="similarity">
    <text evidence="1">Belongs to the outer membrane porin (Opr) (TC 1.B.25) family.</text>
</comment>
<dbReference type="PANTHER" id="PTHR34596">
    <property type="entry name" value="CHITOPORIN"/>
    <property type="match status" value="1"/>
</dbReference>
<dbReference type="Proteomes" id="UP001279553">
    <property type="component" value="Unassembled WGS sequence"/>
</dbReference>
<comment type="caution">
    <text evidence="5">The sequence shown here is derived from an EMBL/GenBank/DDBJ whole genome shotgun (WGS) entry which is preliminary data.</text>
</comment>
<dbReference type="EMBL" id="JAWXYB010000018">
    <property type="protein sequence ID" value="MDX5931587.1"/>
    <property type="molecule type" value="Genomic_DNA"/>
</dbReference>
<accession>A0AAW9DU71</accession>
<dbReference type="AlphaFoldDB" id="A0AAW9DU71"/>
<evidence type="ECO:0000313" key="6">
    <source>
        <dbReference type="Proteomes" id="UP001279553"/>
    </source>
</evidence>
<dbReference type="GO" id="GO:0016020">
    <property type="term" value="C:membrane"/>
    <property type="evidence" value="ECO:0007669"/>
    <property type="project" value="InterPro"/>
</dbReference>
<name>A0AAW9DU71_ACIAO</name>
<dbReference type="Gene3D" id="2.40.160.10">
    <property type="entry name" value="Porin"/>
    <property type="match status" value="1"/>
</dbReference>
<evidence type="ECO:0000256" key="3">
    <source>
        <dbReference type="ARBA" id="ARBA00022729"/>
    </source>
</evidence>
<dbReference type="InterPro" id="IPR023614">
    <property type="entry name" value="Porin_dom_sf"/>
</dbReference>
<protein>
    <submittedName>
        <fullName evidence="5">OprD family outer membrane porin</fullName>
    </submittedName>
</protein>
<gene>
    <name evidence="5" type="ORF">SIL87_12500</name>
</gene>
<keyword evidence="2" id="KW-0813">Transport</keyword>
<organism evidence="5 6">
    <name type="scientific">Acidiphilium acidophilum</name>
    <name type="common">Thiobacillus acidophilus</name>
    <dbReference type="NCBI Taxonomy" id="76588"/>
    <lineage>
        <taxon>Bacteria</taxon>
        <taxon>Pseudomonadati</taxon>
        <taxon>Pseudomonadota</taxon>
        <taxon>Alphaproteobacteria</taxon>
        <taxon>Acetobacterales</taxon>
        <taxon>Acidocellaceae</taxon>
        <taxon>Acidiphilium</taxon>
    </lineage>
</organism>
<proteinExistence type="inferred from homology"/>
<reference evidence="5 6" key="1">
    <citation type="submission" date="2023-11" db="EMBL/GenBank/DDBJ databases">
        <title>MicrobeMod: A computational toolkit for identifying prokaryotic methylation and restriction-modification with nanopore sequencing.</title>
        <authorList>
            <person name="Crits-Christoph A."/>
            <person name="Kang S.C."/>
            <person name="Lee H."/>
            <person name="Ostrov N."/>
        </authorList>
    </citation>
    <scope>NUCLEOTIDE SEQUENCE [LARGE SCALE GENOMIC DNA]</scope>
    <source>
        <strain evidence="5 6">DSMZ 700</strain>
    </source>
</reference>
<dbReference type="GO" id="GO:0015288">
    <property type="term" value="F:porin activity"/>
    <property type="evidence" value="ECO:0007669"/>
    <property type="project" value="TreeGrafter"/>
</dbReference>
<evidence type="ECO:0000256" key="1">
    <source>
        <dbReference type="ARBA" id="ARBA00009075"/>
    </source>
</evidence>
<evidence type="ECO:0000313" key="5">
    <source>
        <dbReference type="EMBL" id="MDX5931587.1"/>
    </source>
</evidence>
<feature type="signal peptide" evidence="4">
    <location>
        <begin position="1"/>
        <end position="23"/>
    </location>
</feature>
<sequence length="466" mass="49843">MQIRYVTLLAVIAGLANVAAAQAQSVETGPVAAPTLADWFDQAKVTGTVRSFYFDRMYGAPGVSNQSAYSLAGILNVQSAPFLDGFEVGTSFFTAQSLSANNTEGAPGYPHLDATLMGPRNSITSLGQAFIQYRNKLVLVRLGDQLLNTPWMSPSDSRVLPATYQAGFAQLDPLPGLSLYGLRELRWKSRTSDNYYQDNLYYPSTFDGDSAYGGAAALGANASKTQGTLAFGGAYAAHGIKADAWYYDFYDFAAMAYTDASYTFKTGTGIDPFIAGQYLRETGRNSVLNGNRGGTAIDGYKGNGVDATAFGFQTGITYAIDRGIFGDGSIALSYNNLPGHPGSVGDGAIVSPFTVGYATDPLYTTATLRGLVELGPGDAAKLAVTQYMLDKQIIAVIGITKFNTKLEGSNNEVDLDLTYAPGGRFKGLSIRDRLEVSNASYIYNNGATGNRGHSFVYNRVMLQYNF</sequence>
<evidence type="ECO:0000256" key="4">
    <source>
        <dbReference type="SAM" id="SignalP"/>
    </source>
</evidence>
<evidence type="ECO:0000256" key="2">
    <source>
        <dbReference type="ARBA" id="ARBA00022448"/>
    </source>
</evidence>